<evidence type="ECO:0000313" key="2">
    <source>
        <dbReference type="EMBL" id="SYX84962.1"/>
    </source>
</evidence>
<accession>A0A383REC5</accession>
<dbReference type="AlphaFoldDB" id="A0A383REC5"/>
<proteinExistence type="predicted"/>
<dbReference type="Proteomes" id="UP000304148">
    <property type="component" value="Chromosome"/>
</dbReference>
<keyword evidence="1" id="KW-0732">Signal</keyword>
<reference evidence="3" key="1">
    <citation type="submission" date="2018-08" db="EMBL/GenBank/DDBJ databases">
        <authorList>
            <person name="Chevrot R."/>
        </authorList>
    </citation>
    <scope>NUCLEOTIDE SEQUENCE [LARGE SCALE GENOMIC DNA]</scope>
</reference>
<organism evidence="2 3">
    <name type="scientific">Paenibacillus alvei</name>
    <name type="common">Bacillus alvei</name>
    <dbReference type="NCBI Taxonomy" id="44250"/>
    <lineage>
        <taxon>Bacteria</taxon>
        <taxon>Bacillati</taxon>
        <taxon>Bacillota</taxon>
        <taxon>Bacilli</taxon>
        <taxon>Bacillales</taxon>
        <taxon>Paenibacillaceae</taxon>
        <taxon>Paenibacillus</taxon>
    </lineage>
</organism>
<evidence type="ECO:0000313" key="3">
    <source>
        <dbReference type="Proteomes" id="UP000304148"/>
    </source>
</evidence>
<dbReference type="EMBL" id="LS992241">
    <property type="protein sequence ID" value="SYX84962.1"/>
    <property type="molecule type" value="Genomic_DNA"/>
</dbReference>
<gene>
    <name evidence="2" type="ORF">PBLR_13384</name>
</gene>
<sequence length="128" mass="13837">MKKKITVLCLATALCLVSAMSVSAADKDPKASTDAYIGYVIGNQKKVKGKAYARTTNSNMKKINVFGTFYEGSTQKEQGTNSTTTSGDETAWYTGEYSATGSYKLNALSRTYYKDGTESDQSSASDSW</sequence>
<feature type="chain" id="PRO_5016648602" evidence="1">
    <location>
        <begin position="25"/>
        <end position="128"/>
    </location>
</feature>
<evidence type="ECO:0000256" key="1">
    <source>
        <dbReference type="SAM" id="SignalP"/>
    </source>
</evidence>
<name>A0A383REC5_PAEAL</name>
<feature type="signal peptide" evidence="1">
    <location>
        <begin position="1"/>
        <end position="24"/>
    </location>
</feature>
<protein>
    <submittedName>
        <fullName evidence="2">Uncharacterized protein</fullName>
    </submittedName>
</protein>
<dbReference type="RefSeq" id="WP_138186736.1">
    <property type="nucleotide sequence ID" value="NZ_LS992241.1"/>
</dbReference>